<protein>
    <recommendedName>
        <fullName evidence="7">TF-B3 domain-containing protein</fullName>
    </recommendedName>
</protein>
<keyword evidence="2" id="KW-0805">Transcription regulation</keyword>
<dbReference type="EMBL" id="JBJKTR010000012">
    <property type="protein sequence ID" value="KAL3352826.1"/>
    <property type="molecule type" value="Genomic_DNA"/>
</dbReference>
<evidence type="ECO:0000256" key="1">
    <source>
        <dbReference type="ARBA" id="ARBA00004123"/>
    </source>
</evidence>
<keyword evidence="9" id="KW-1185">Reference proteome</keyword>
<sequence>MVKLEKEDIEAALLLSWLKYVPVEPEIVEKSKRRLRRIKKNETPELQISKSVKNSPSASGAGNPKRVRLSSNFNGREAASSSRNSNPVPKRGRVLPSNLPGSLPKSPPIENLRTLIGQCSNPFVKQLTNSDVDEHQGRLLLNNEYVRKQLLPLLNEKSEDLTTGISVKTFDPMGKYCNMIFKTWGNHKTYLLLGSWKQFVQEHGLKESDRVTGWMFRHSRTGELCFALTWSKEDEEHLKMVNRLIISD</sequence>
<evidence type="ECO:0000259" key="7">
    <source>
        <dbReference type="PROSITE" id="PS50863"/>
    </source>
</evidence>
<feature type="domain" description="TF-B3" evidence="7">
    <location>
        <begin position="124"/>
        <end position="232"/>
    </location>
</feature>
<comment type="caution">
    <text evidence="8">The sequence shown here is derived from an EMBL/GenBank/DDBJ whole genome shotgun (WGS) entry which is preliminary data.</text>
</comment>
<evidence type="ECO:0000313" key="8">
    <source>
        <dbReference type="EMBL" id="KAL3352826.1"/>
    </source>
</evidence>
<keyword evidence="3" id="KW-0238">DNA-binding</keyword>
<evidence type="ECO:0000256" key="3">
    <source>
        <dbReference type="ARBA" id="ARBA00023125"/>
    </source>
</evidence>
<keyword evidence="5" id="KW-0539">Nucleus</keyword>
<name>A0ABD2TAT5_9SOLN</name>
<dbReference type="Proteomes" id="UP001627284">
    <property type="component" value="Unassembled WGS sequence"/>
</dbReference>
<dbReference type="InterPro" id="IPR003340">
    <property type="entry name" value="B3_DNA-bd"/>
</dbReference>
<evidence type="ECO:0000256" key="4">
    <source>
        <dbReference type="ARBA" id="ARBA00023163"/>
    </source>
</evidence>
<feature type="compositionally biased region" description="Polar residues" evidence="6">
    <location>
        <begin position="69"/>
        <end position="87"/>
    </location>
</feature>
<dbReference type="PROSITE" id="PS50863">
    <property type="entry name" value="B3"/>
    <property type="match status" value="1"/>
</dbReference>
<dbReference type="SUPFAM" id="SSF101936">
    <property type="entry name" value="DNA-binding pseudobarrel domain"/>
    <property type="match status" value="1"/>
</dbReference>
<evidence type="ECO:0000313" key="9">
    <source>
        <dbReference type="Proteomes" id="UP001627284"/>
    </source>
</evidence>
<accession>A0ABD2TAT5</accession>
<dbReference type="AlphaFoldDB" id="A0ABD2TAT5"/>
<feature type="compositionally biased region" description="Polar residues" evidence="6">
    <location>
        <begin position="46"/>
        <end position="60"/>
    </location>
</feature>
<organism evidence="8 9">
    <name type="scientific">Solanum stoloniferum</name>
    <dbReference type="NCBI Taxonomy" id="62892"/>
    <lineage>
        <taxon>Eukaryota</taxon>
        <taxon>Viridiplantae</taxon>
        <taxon>Streptophyta</taxon>
        <taxon>Embryophyta</taxon>
        <taxon>Tracheophyta</taxon>
        <taxon>Spermatophyta</taxon>
        <taxon>Magnoliopsida</taxon>
        <taxon>eudicotyledons</taxon>
        <taxon>Gunneridae</taxon>
        <taxon>Pentapetalae</taxon>
        <taxon>asterids</taxon>
        <taxon>lamiids</taxon>
        <taxon>Solanales</taxon>
        <taxon>Solanaceae</taxon>
        <taxon>Solanoideae</taxon>
        <taxon>Solaneae</taxon>
        <taxon>Solanum</taxon>
    </lineage>
</organism>
<comment type="subcellular location">
    <subcellularLocation>
        <location evidence="1">Nucleus</location>
    </subcellularLocation>
</comment>
<feature type="region of interest" description="Disordered" evidence="6">
    <location>
        <begin position="46"/>
        <end position="106"/>
    </location>
</feature>
<proteinExistence type="predicted"/>
<evidence type="ECO:0000256" key="2">
    <source>
        <dbReference type="ARBA" id="ARBA00023015"/>
    </source>
</evidence>
<dbReference type="Pfam" id="PF02362">
    <property type="entry name" value="B3"/>
    <property type="match status" value="1"/>
</dbReference>
<evidence type="ECO:0000256" key="5">
    <source>
        <dbReference type="ARBA" id="ARBA00023242"/>
    </source>
</evidence>
<dbReference type="GO" id="GO:0003677">
    <property type="term" value="F:DNA binding"/>
    <property type="evidence" value="ECO:0007669"/>
    <property type="project" value="UniProtKB-KW"/>
</dbReference>
<dbReference type="GO" id="GO:0005634">
    <property type="term" value="C:nucleus"/>
    <property type="evidence" value="ECO:0007669"/>
    <property type="project" value="UniProtKB-SubCell"/>
</dbReference>
<dbReference type="PANTHER" id="PTHR31541">
    <property type="entry name" value="B3 DOMAIN PLANT PROTEIN-RELATED"/>
    <property type="match status" value="1"/>
</dbReference>
<gene>
    <name evidence="8" type="ORF">AABB24_020689</name>
</gene>
<dbReference type="Gene3D" id="2.40.330.10">
    <property type="entry name" value="DNA-binding pseudobarrel domain"/>
    <property type="match status" value="1"/>
</dbReference>
<dbReference type="CDD" id="cd10017">
    <property type="entry name" value="B3_DNA"/>
    <property type="match status" value="1"/>
</dbReference>
<reference evidence="8 9" key="1">
    <citation type="submission" date="2024-05" db="EMBL/GenBank/DDBJ databases">
        <title>De novo assembly of an allotetraploid wild potato.</title>
        <authorList>
            <person name="Hosaka A.J."/>
        </authorList>
    </citation>
    <scope>NUCLEOTIDE SEQUENCE [LARGE SCALE GENOMIC DNA]</scope>
    <source>
        <tissue evidence="8">Young leaves</tissue>
    </source>
</reference>
<dbReference type="PANTHER" id="PTHR31541:SF28">
    <property type="entry name" value="TF-B3 DOMAIN-CONTAINING PROTEIN"/>
    <property type="match status" value="1"/>
</dbReference>
<dbReference type="InterPro" id="IPR005508">
    <property type="entry name" value="At2g31720-like"/>
</dbReference>
<dbReference type="InterPro" id="IPR015300">
    <property type="entry name" value="DNA-bd_pseudobarrel_sf"/>
</dbReference>
<keyword evidence="4" id="KW-0804">Transcription</keyword>
<evidence type="ECO:0000256" key="6">
    <source>
        <dbReference type="SAM" id="MobiDB-lite"/>
    </source>
</evidence>